<gene>
    <name evidence="7" type="primary">epmA</name>
    <name evidence="7" type="ORF">V3330_12400</name>
</gene>
<dbReference type="InterPro" id="IPR006195">
    <property type="entry name" value="aa-tRNA-synth_II"/>
</dbReference>
<dbReference type="SUPFAM" id="SSF55681">
    <property type="entry name" value="Class II aaRS and biotin synthetases"/>
    <property type="match status" value="1"/>
</dbReference>
<dbReference type="GO" id="GO:0000049">
    <property type="term" value="F:tRNA binding"/>
    <property type="evidence" value="ECO:0007669"/>
    <property type="project" value="TreeGrafter"/>
</dbReference>
<reference evidence="7 8" key="1">
    <citation type="submission" date="2024-02" db="EMBL/GenBank/DDBJ databases">
        <title>A novel Wenzhouxiangellaceae bacterium, isolated from coastal sediments.</title>
        <authorList>
            <person name="Du Z.-J."/>
            <person name="Ye Y.-Q."/>
            <person name="Zhang X.-Y."/>
        </authorList>
    </citation>
    <scope>NUCLEOTIDE SEQUENCE [LARGE SCALE GENOMIC DNA]</scope>
    <source>
        <strain evidence="7 8">CH-27</strain>
    </source>
</reference>
<evidence type="ECO:0000259" key="6">
    <source>
        <dbReference type="PROSITE" id="PS50862"/>
    </source>
</evidence>
<evidence type="ECO:0000256" key="5">
    <source>
        <dbReference type="ARBA" id="ARBA00052794"/>
    </source>
</evidence>
<dbReference type="InterPro" id="IPR018149">
    <property type="entry name" value="Lys-tRNA-synth_II_C"/>
</dbReference>
<dbReference type="InterPro" id="IPR004525">
    <property type="entry name" value="EpmA"/>
</dbReference>
<dbReference type="Gene3D" id="3.30.930.10">
    <property type="entry name" value="Bira Bifunctional Protein, Domain 2"/>
    <property type="match status" value="1"/>
</dbReference>
<dbReference type="PRINTS" id="PR00982">
    <property type="entry name" value="TRNASYNTHLYS"/>
</dbReference>
<keyword evidence="2" id="KW-0436">Ligase</keyword>
<dbReference type="GO" id="GO:0005524">
    <property type="term" value="F:ATP binding"/>
    <property type="evidence" value="ECO:0007669"/>
    <property type="project" value="UniProtKB-KW"/>
</dbReference>
<evidence type="ECO:0000256" key="3">
    <source>
        <dbReference type="ARBA" id="ARBA00022741"/>
    </source>
</evidence>
<dbReference type="NCBIfam" id="TIGR00462">
    <property type="entry name" value="genX"/>
    <property type="match status" value="1"/>
</dbReference>
<keyword evidence="4" id="KW-0067">ATP-binding</keyword>
<feature type="domain" description="Aminoacyl-transfer RNA synthetases class-II family profile" evidence="6">
    <location>
        <begin position="20"/>
        <end position="316"/>
    </location>
</feature>
<dbReference type="GO" id="GO:0005829">
    <property type="term" value="C:cytosol"/>
    <property type="evidence" value="ECO:0007669"/>
    <property type="project" value="TreeGrafter"/>
</dbReference>
<dbReference type="Pfam" id="PF00152">
    <property type="entry name" value="tRNA-synt_2"/>
    <property type="match status" value="1"/>
</dbReference>
<dbReference type="NCBIfam" id="NF006828">
    <property type="entry name" value="PRK09350.1"/>
    <property type="match status" value="1"/>
</dbReference>
<dbReference type="InterPro" id="IPR004364">
    <property type="entry name" value="Aa-tRNA-synt_II"/>
</dbReference>
<protein>
    <submittedName>
        <fullName evidence="7">EF-P lysine aminoacylase EpmA</fullName>
    </submittedName>
</protein>
<comment type="caution">
    <text evidence="7">The sequence shown here is derived from an EMBL/GenBank/DDBJ whole genome shotgun (WGS) entry which is preliminary data.</text>
</comment>
<keyword evidence="3" id="KW-0547">Nucleotide-binding</keyword>
<sequence length="320" mass="36055">MSTTRDSWRPSASRHALEARAEMLSDIRTFFAERNVLEVETPVLSRAGNTDPNITGLRVDGSVPLYLRTSPEYPMKRLVASFGKDIYELGRVFRGRERGGRHNPEFTMAEWYRVGWNWRALADEVVALIRHCGRGEFDRWPCEMTTYRDLFLQHLGLDPFTATESDCEDLAGERGITAGPMDVRDWLDLLLSHVIQPAIEGARITVVCDFPVDQAALATLRDDDPPVAERFEVYLGGMELANGYQELGDARELRDRFEHDNRIRELRGDPVLPIDDQLIAALDHGLPDCAGVALGVDRLLMARLGVRDIGMTLSFPSDRA</sequence>
<dbReference type="PANTHER" id="PTHR42918">
    <property type="entry name" value="LYSYL-TRNA SYNTHETASE"/>
    <property type="match status" value="1"/>
</dbReference>
<keyword evidence="8" id="KW-1185">Reference proteome</keyword>
<proteinExistence type="predicted"/>
<evidence type="ECO:0000256" key="4">
    <source>
        <dbReference type="ARBA" id="ARBA00022840"/>
    </source>
</evidence>
<dbReference type="GO" id="GO:0004824">
    <property type="term" value="F:lysine-tRNA ligase activity"/>
    <property type="evidence" value="ECO:0007669"/>
    <property type="project" value="InterPro"/>
</dbReference>
<dbReference type="PANTHER" id="PTHR42918:SF6">
    <property type="entry name" value="ELONGATION FACTOR P--(R)-BETA-LYSINE LIGASE"/>
    <property type="match status" value="1"/>
</dbReference>
<dbReference type="GO" id="GO:0006430">
    <property type="term" value="P:lysyl-tRNA aminoacylation"/>
    <property type="evidence" value="ECO:0007669"/>
    <property type="project" value="InterPro"/>
</dbReference>
<evidence type="ECO:0000313" key="7">
    <source>
        <dbReference type="EMBL" id="MEJ8568428.1"/>
    </source>
</evidence>
<dbReference type="FunFam" id="3.30.930.10:FF:000017">
    <property type="entry name" value="Elongation factor P--(R)-beta-lysine ligase"/>
    <property type="match status" value="1"/>
</dbReference>
<comment type="catalytic activity">
    <reaction evidence="5">
        <text>D-beta-lysine + L-lysyl-[protein] + ATP = N(6)-((3R)-3,6-diaminohexanoyl)-L-lysyl-[protein] + AMP + diphosphate + H(+)</text>
        <dbReference type="Rhea" id="RHEA:83435"/>
        <dbReference type="Rhea" id="RHEA-COMP:9752"/>
        <dbReference type="Rhea" id="RHEA-COMP:20131"/>
        <dbReference type="ChEBI" id="CHEBI:15378"/>
        <dbReference type="ChEBI" id="CHEBI:29969"/>
        <dbReference type="ChEBI" id="CHEBI:30616"/>
        <dbReference type="ChEBI" id="CHEBI:33019"/>
        <dbReference type="ChEBI" id="CHEBI:84138"/>
        <dbReference type="ChEBI" id="CHEBI:156053"/>
        <dbReference type="ChEBI" id="CHEBI:456215"/>
    </reaction>
    <physiologicalReaction direction="left-to-right" evidence="5">
        <dbReference type="Rhea" id="RHEA:83436"/>
    </physiologicalReaction>
</comment>
<dbReference type="PROSITE" id="PS50862">
    <property type="entry name" value="AA_TRNA_LIGASE_II"/>
    <property type="match status" value="1"/>
</dbReference>
<accession>A0AAW9RK28</accession>
<dbReference type="EMBL" id="JAZHOG010000008">
    <property type="protein sequence ID" value="MEJ8568428.1"/>
    <property type="molecule type" value="Genomic_DNA"/>
</dbReference>
<evidence type="ECO:0000256" key="2">
    <source>
        <dbReference type="ARBA" id="ARBA00022598"/>
    </source>
</evidence>
<comment type="subunit">
    <text evidence="1">Homodimer.</text>
</comment>
<dbReference type="Proteomes" id="UP001359886">
    <property type="component" value="Unassembled WGS sequence"/>
</dbReference>
<evidence type="ECO:0000313" key="8">
    <source>
        <dbReference type="Proteomes" id="UP001359886"/>
    </source>
</evidence>
<dbReference type="AlphaFoldDB" id="A0AAW9RK28"/>
<name>A0AAW9RK28_9GAMM</name>
<evidence type="ECO:0000256" key="1">
    <source>
        <dbReference type="ARBA" id="ARBA00011738"/>
    </source>
</evidence>
<dbReference type="InterPro" id="IPR045864">
    <property type="entry name" value="aa-tRNA-synth_II/BPL/LPL"/>
</dbReference>
<dbReference type="RefSeq" id="WP_354695752.1">
    <property type="nucleotide sequence ID" value="NZ_JAZHOG010000008.1"/>
</dbReference>
<organism evidence="7 8">
    <name type="scientific">Elongatibacter sediminis</name>
    <dbReference type="NCBI Taxonomy" id="3119006"/>
    <lineage>
        <taxon>Bacteria</taxon>
        <taxon>Pseudomonadati</taxon>
        <taxon>Pseudomonadota</taxon>
        <taxon>Gammaproteobacteria</taxon>
        <taxon>Chromatiales</taxon>
        <taxon>Wenzhouxiangellaceae</taxon>
        <taxon>Elongatibacter</taxon>
    </lineage>
</organism>